<reference evidence="1 2" key="1">
    <citation type="submission" date="2022-09" db="EMBL/GenBank/DDBJ databases">
        <authorList>
            <person name="Palmer J.M."/>
        </authorList>
    </citation>
    <scope>NUCLEOTIDE SEQUENCE [LARGE SCALE GENOMIC DNA]</scope>
    <source>
        <strain evidence="1 2">DSM 7382</strain>
    </source>
</reference>
<name>A0AAW0GA56_9APHY</name>
<comment type="caution">
    <text evidence="1">The sequence shown here is derived from an EMBL/GenBank/DDBJ whole genome shotgun (WGS) entry which is preliminary data.</text>
</comment>
<evidence type="ECO:0000313" key="2">
    <source>
        <dbReference type="Proteomes" id="UP001385951"/>
    </source>
</evidence>
<gene>
    <name evidence="1" type="ORF">QCA50_005616</name>
</gene>
<keyword evidence="2" id="KW-1185">Reference proteome</keyword>
<accession>A0AAW0GA56</accession>
<organism evidence="1 2">
    <name type="scientific">Cerrena zonata</name>
    <dbReference type="NCBI Taxonomy" id="2478898"/>
    <lineage>
        <taxon>Eukaryota</taxon>
        <taxon>Fungi</taxon>
        <taxon>Dikarya</taxon>
        <taxon>Basidiomycota</taxon>
        <taxon>Agaricomycotina</taxon>
        <taxon>Agaricomycetes</taxon>
        <taxon>Polyporales</taxon>
        <taxon>Cerrenaceae</taxon>
        <taxon>Cerrena</taxon>
    </lineage>
</organism>
<dbReference type="AlphaFoldDB" id="A0AAW0GA56"/>
<dbReference type="EMBL" id="JASBNA010000006">
    <property type="protein sequence ID" value="KAK7690518.1"/>
    <property type="molecule type" value="Genomic_DNA"/>
</dbReference>
<proteinExistence type="predicted"/>
<evidence type="ECO:0000313" key="1">
    <source>
        <dbReference type="EMBL" id="KAK7690518.1"/>
    </source>
</evidence>
<sequence>MSLPSIYAWSIEHIKHVFEAKTERDCLESIEETFSHHIEISINGKELSRGELQKFVLSMVKSSGFRLNVSWQNAVEVPRDESNRDGVLGGYYIIRNVRKPSSGSAPSARFERHKFVNVVVESESGSDRIDSRRIVKLSLTAMDKPVS</sequence>
<dbReference type="Proteomes" id="UP001385951">
    <property type="component" value="Unassembled WGS sequence"/>
</dbReference>
<protein>
    <submittedName>
        <fullName evidence="1">Uncharacterized protein</fullName>
    </submittedName>
</protein>